<feature type="domain" description="Xaa-Pro dipeptidyl-peptidase C-terminal" evidence="2">
    <location>
        <begin position="318"/>
        <end position="586"/>
    </location>
</feature>
<dbReference type="AlphaFoldDB" id="A0AA38RRA6"/>
<dbReference type="GO" id="GO:0008239">
    <property type="term" value="F:dipeptidyl-peptidase activity"/>
    <property type="evidence" value="ECO:0007669"/>
    <property type="project" value="InterPro"/>
</dbReference>
<protein>
    <submittedName>
        <fullName evidence="3">Cocaine esterase</fullName>
    </submittedName>
</protein>
<dbReference type="EMBL" id="JANBVO010000016">
    <property type="protein sequence ID" value="KAJ9144559.1"/>
    <property type="molecule type" value="Genomic_DNA"/>
</dbReference>
<dbReference type="Pfam" id="PF02129">
    <property type="entry name" value="Peptidase_S15"/>
    <property type="match status" value="1"/>
</dbReference>
<organism evidence="3 4">
    <name type="scientific">Pleurostoma richardsiae</name>
    <dbReference type="NCBI Taxonomy" id="41990"/>
    <lineage>
        <taxon>Eukaryota</taxon>
        <taxon>Fungi</taxon>
        <taxon>Dikarya</taxon>
        <taxon>Ascomycota</taxon>
        <taxon>Pezizomycotina</taxon>
        <taxon>Sordariomycetes</taxon>
        <taxon>Sordariomycetidae</taxon>
        <taxon>Calosphaeriales</taxon>
        <taxon>Pleurostomataceae</taxon>
        <taxon>Pleurostoma</taxon>
    </lineage>
</organism>
<dbReference type="NCBIfam" id="TIGR00976">
    <property type="entry name" value="CocE_NonD"/>
    <property type="match status" value="1"/>
</dbReference>
<dbReference type="Proteomes" id="UP001174694">
    <property type="component" value="Unassembled WGS sequence"/>
</dbReference>
<dbReference type="InterPro" id="IPR029058">
    <property type="entry name" value="AB_hydrolase_fold"/>
</dbReference>
<reference evidence="3" key="1">
    <citation type="submission" date="2022-07" db="EMBL/GenBank/DDBJ databases">
        <title>Fungi with potential for degradation of polypropylene.</title>
        <authorList>
            <person name="Gostincar C."/>
        </authorList>
    </citation>
    <scope>NUCLEOTIDE SEQUENCE</scope>
    <source>
        <strain evidence="3">EXF-13308</strain>
    </source>
</reference>
<evidence type="ECO:0000256" key="1">
    <source>
        <dbReference type="ARBA" id="ARBA00022801"/>
    </source>
</evidence>
<proteinExistence type="predicted"/>
<dbReference type="PANTHER" id="PTHR43056:SF10">
    <property type="entry name" value="COCE_NOND FAMILY, PUTATIVE (AFU_ORTHOLOGUE AFUA_7G00600)-RELATED"/>
    <property type="match status" value="1"/>
</dbReference>
<dbReference type="InterPro" id="IPR008979">
    <property type="entry name" value="Galactose-bd-like_sf"/>
</dbReference>
<name>A0AA38RRA6_9PEZI</name>
<sequence>MPNQIKDLHTVDETLFPYIFEQNATVKLKSEDGLVRCNVYRPKASGPVPVLVTYGPYGKDIHYKDFHPKSFAEVNPQQKSAHSAWEVPDPGFWTQHGYALVRADERGLGQSPGVLDTMSRGTSEAFFDVVEWAAEQPWSSGKVGLLGISYYAGSQWRVAARKPKGLSAIIPWEGMSDYYRDRCRHGGIFSNGFIRFWWNRQVITNQYGRPGRSASNWGPDTIEGDLNEEELAKNRNDQNIDNQNNRFRDDAYYASKEYDMGDIDVPLLSVGNWGGILLHLRGNIQGFMHAGSKFKYLRMITGRHDLPFYYEDEVKIQLSFLDAFLKGEDRVGWSQEGKVPRVSLVIRKGDVGFNNAEAEKAYGRREENEWPITRTQYTKFFLTPNLGLTQGGPLVSDAKKLSYRALGTIENPSYLQFSTESFNEETEITGHITAHLNVSVSPDPAGPTPSDIDIFVTLRHIGTHGKEIFYTGTAGDPVPLTKGWLRVSLRKVNQDHPKHRLWLPHRDYTSRDVLPVIQGEVYAVDIEIWPTNVVVEKGGKIVFEVSSGDTQGSGIFLHNDPRDRSPDVLQGMNHIHFGPQLGNYVTLPVIPN</sequence>
<dbReference type="PANTHER" id="PTHR43056">
    <property type="entry name" value="PEPTIDASE S9 PROLYL OLIGOPEPTIDASE"/>
    <property type="match status" value="1"/>
</dbReference>
<dbReference type="InterPro" id="IPR013736">
    <property type="entry name" value="Xaa-Pro_dipept_C"/>
</dbReference>
<dbReference type="SMART" id="SM00939">
    <property type="entry name" value="PepX_C"/>
    <property type="match status" value="1"/>
</dbReference>
<dbReference type="Gene3D" id="2.60.120.260">
    <property type="entry name" value="Galactose-binding domain-like"/>
    <property type="match status" value="1"/>
</dbReference>
<dbReference type="SUPFAM" id="SSF49785">
    <property type="entry name" value="Galactose-binding domain-like"/>
    <property type="match status" value="1"/>
</dbReference>
<keyword evidence="1" id="KW-0378">Hydrolase</keyword>
<dbReference type="Pfam" id="PF08530">
    <property type="entry name" value="PepX_C"/>
    <property type="match status" value="1"/>
</dbReference>
<dbReference type="InterPro" id="IPR000383">
    <property type="entry name" value="Xaa-Pro-like_dom"/>
</dbReference>
<evidence type="ECO:0000313" key="3">
    <source>
        <dbReference type="EMBL" id="KAJ9144559.1"/>
    </source>
</evidence>
<dbReference type="InterPro" id="IPR005674">
    <property type="entry name" value="CocE/Ser_esterase"/>
</dbReference>
<accession>A0AA38RRA6</accession>
<keyword evidence="4" id="KW-1185">Reference proteome</keyword>
<gene>
    <name evidence="3" type="ORF">NKR23_g5896</name>
</gene>
<evidence type="ECO:0000259" key="2">
    <source>
        <dbReference type="SMART" id="SM00939"/>
    </source>
</evidence>
<evidence type="ECO:0000313" key="4">
    <source>
        <dbReference type="Proteomes" id="UP001174694"/>
    </source>
</evidence>
<dbReference type="SUPFAM" id="SSF53474">
    <property type="entry name" value="alpha/beta-Hydrolases"/>
    <property type="match status" value="1"/>
</dbReference>
<dbReference type="InterPro" id="IPR050585">
    <property type="entry name" value="Xaa-Pro_dipeptidyl-ppase/CocE"/>
</dbReference>
<comment type="caution">
    <text evidence="3">The sequence shown here is derived from an EMBL/GenBank/DDBJ whole genome shotgun (WGS) entry which is preliminary data.</text>
</comment>
<dbReference type="Gene3D" id="3.40.50.1820">
    <property type="entry name" value="alpha/beta hydrolase"/>
    <property type="match status" value="1"/>
</dbReference>
<dbReference type="Gene3D" id="1.10.3020.20">
    <property type="match status" value="1"/>
</dbReference>